<keyword evidence="5" id="KW-1185">Reference proteome</keyword>
<dbReference type="PROSITE" id="PS50118">
    <property type="entry name" value="HMG_BOX_2"/>
    <property type="match status" value="1"/>
</dbReference>
<feature type="compositionally biased region" description="Acidic residues" evidence="2">
    <location>
        <begin position="353"/>
        <end position="366"/>
    </location>
</feature>
<dbReference type="OrthoDB" id="30931at2759"/>
<evidence type="ECO:0000313" key="5">
    <source>
        <dbReference type="Proteomes" id="UP000677054"/>
    </source>
</evidence>
<accession>A0A7R9A7J7</accession>
<feature type="domain" description="HMG box" evidence="3">
    <location>
        <begin position="88"/>
        <end position="156"/>
    </location>
</feature>
<dbReference type="GO" id="GO:0016922">
    <property type="term" value="F:nuclear receptor binding"/>
    <property type="evidence" value="ECO:0007669"/>
    <property type="project" value="TreeGrafter"/>
</dbReference>
<dbReference type="GO" id="GO:0045892">
    <property type="term" value="P:negative regulation of DNA-templated transcription"/>
    <property type="evidence" value="ECO:0007669"/>
    <property type="project" value="TreeGrafter"/>
</dbReference>
<dbReference type="SUPFAM" id="SSF47095">
    <property type="entry name" value="HMG-box"/>
    <property type="match status" value="1"/>
</dbReference>
<feature type="compositionally biased region" description="Acidic residues" evidence="2">
    <location>
        <begin position="328"/>
        <end position="338"/>
    </location>
</feature>
<feature type="compositionally biased region" description="Polar residues" evidence="2">
    <location>
        <begin position="525"/>
        <end position="539"/>
    </location>
</feature>
<dbReference type="Pfam" id="PF00505">
    <property type="entry name" value="HMG_box"/>
    <property type="match status" value="1"/>
</dbReference>
<evidence type="ECO:0000259" key="3">
    <source>
        <dbReference type="PROSITE" id="PS50118"/>
    </source>
</evidence>
<dbReference type="EMBL" id="CAJPEV010001649">
    <property type="protein sequence ID" value="CAG0893696.1"/>
    <property type="molecule type" value="Genomic_DNA"/>
</dbReference>
<feature type="region of interest" description="Disordered" evidence="2">
    <location>
        <begin position="302"/>
        <end position="598"/>
    </location>
</feature>
<sequence>MALPSSYRQPNILPNLGQSLGSPTHPYGSPAGSLSFNILKDFKIKLIYQYLQKDIGSSPFSPSSHAAFAPQKLTSRNSGGVPKPPKPPEKPLMPYMRYSRKVWDQVKSANPDMKLWEIGKIIGQMWRDLDESHKQVFVDEYESEKVEYEKALRVYHSSPAYQTFIAAKAKGKLAPPVEEKEPVEKQSAMSKAIDRRIDIQPAEDEEDQDDGFSVKHLAKARYMRNHRLINEIFSEVMVPDVRSVVTTARMQVLKKQVQSLTMHQICNRTIDDDMFQNMVEKQYEMLKQGIEEKKKAAATAAAAQPTATAVEVTSEEGDKLEPTKVDDEPMETSEADETVEPKQPEPTQVMDATEIEPEKQEEEPDKTEEPAGDAVTQSTEDSFTEGMNGPTQPDEEQQEQQLQEQDEEQNQDQEQDPDRDPDPDQDSTDQMDTAYLQPPAAGGDSQEEYSLPPQQPFPFPGRQEPQPRLPYQQPYPQQPGSYYQGYPQHQGYPPQQQQQYHAGFQQGYPSQGWQGHPSQGKPYNVPSTPGQQITTSNTFVPPKMDEVPPQASTPSQSSEAAPPVTQEPPQPQQQLPPPPPSSSSEGQPVPPTKDLTPM</sequence>
<feature type="compositionally biased region" description="Polar residues" evidence="2">
    <location>
        <begin position="550"/>
        <end position="559"/>
    </location>
</feature>
<feature type="DNA-binding region" description="HMG box" evidence="1">
    <location>
        <begin position="88"/>
        <end position="156"/>
    </location>
</feature>
<dbReference type="CDD" id="cd21983">
    <property type="entry name" value="HMG-box_SMARCE1"/>
    <property type="match status" value="1"/>
</dbReference>
<name>A0A7R9A7J7_9CRUS</name>
<dbReference type="Proteomes" id="UP000677054">
    <property type="component" value="Unassembled WGS sequence"/>
</dbReference>
<organism evidence="4">
    <name type="scientific">Darwinula stevensoni</name>
    <dbReference type="NCBI Taxonomy" id="69355"/>
    <lineage>
        <taxon>Eukaryota</taxon>
        <taxon>Metazoa</taxon>
        <taxon>Ecdysozoa</taxon>
        <taxon>Arthropoda</taxon>
        <taxon>Crustacea</taxon>
        <taxon>Oligostraca</taxon>
        <taxon>Ostracoda</taxon>
        <taxon>Podocopa</taxon>
        <taxon>Podocopida</taxon>
        <taxon>Darwinulocopina</taxon>
        <taxon>Darwinuloidea</taxon>
        <taxon>Darwinulidae</taxon>
        <taxon>Darwinula</taxon>
    </lineage>
</organism>
<dbReference type="EMBL" id="LR901166">
    <property type="protein sequence ID" value="CAD7247961.1"/>
    <property type="molecule type" value="Genomic_DNA"/>
</dbReference>
<keyword evidence="1" id="KW-0238">DNA-binding</keyword>
<feature type="compositionally biased region" description="Acidic residues" evidence="2">
    <location>
        <begin position="393"/>
        <end position="415"/>
    </location>
</feature>
<evidence type="ECO:0000313" key="4">
    <source>
        <dbReference type="EMBL" id="CAD7247961.1"/>
    </source>
</evidence>
<feature type="region of interest" description="Disordered" evidence="2">
    <location>
        <begin position="1"/>
        <end position="24"/>
    </location>
</feature>
<feature type="compositionally biased region" description="Basic and acidic residues" evidence="2">
    <location>
        <begin position="316"/>
        <end position="327"/>
    </location>
</feature>
<proteinExistence type="predicted"/>
<dbReference type="Gene3D" id="1.10.30.10">
    <property type="entry name" value="High mobility group box domain"/>
    <property type="match status" value="1"/>
</dbReference>
<evidence type="ECO:0000256" key="2">
    <source>
        <dbReference type="SAM" id="MobiDB-lite"/>
    </source>
</evidence>
<reference evidence="4" key="1">
    <citation type="submission" date="2020-11" db="EMBL/GenBank/DDBJ databases">
        <authorList>
            <person name="Tran Van P."/>
        </authorList>
    </citation>
    <scope>NUCLEOTIDE SEQUENCE</scope>
</reference>
<feature type="compositionally biased region" description="Pro residues" evidence="2">
    <location>
        <begin position="565"/>
        <end position="581"/>
    </location>
</feature>
<dbReference type="AlphaFoldDB" id="A0A7R9A7J7"/>
<keyword evidence="1" id="KW-0539">Nucleus</keyword>
<dbReference type="PANTHER" id="PTHR46232:SF1">
    <property type="entry name" value="SWI_SNF-RELATED MATRIX-ASSOCIATED ACTIN-DEPENDENT REGULATOR OF CHROMATIN SUBFAMILY E MEMBER 1"/>
    <property type="match status" value="1"/>
</dbReference>
<protein>
    <recommendedName>
        <fullName evidence="3">HMG box domain-containing protein</fullName>
    </recommendedName>
</protein>
<dbReference type="FunFam" id="1.10.30.10:FF:000048">
    <property type="entry name" value="Putative SWI/SNF-related matrix-associated actin-dependent regulator chromatin subfamily E member"/>
    <property type="match status" value="1"/>
</dbReference>
<dbReference type="GO" id="GO:0016514">
    <property type="term" value="C:SWI/SNF complex"/>
    <property type="evidence" value="ECO:0007669"/>
    <property type="project" value="TreeGrafter"/>
</dbReference>
<feature type="region of interest" description="Disordered" evidence="2">
    <location>
        <begin position="69"/>
        <end position="91"/>
    </location>
</feature>
<evidence type="ECO:0000256" key="1">
    <source>
        <dbReference type="PROSITE-ProRule" id="PRU00267"/>
    </source>
</evidence>
<dbReference type="GO" id="GO:0031492">
    <property type="term" value="F:nucleosomal DNA binding"/>
    <property type="evidence" value="ECO:0007669"/>
    <property type="project" value="TreeGrafter"/>
</dbReference>
<feature type="compositionally biased region" description="Low complexity" evidence="2">
    <location>
        <begin position="460"/>
        <end position="508"/>
    </location>
</feature>
<dbReference type="InterPro" id="IPR036910">
    <property type="entry name" value="HMG_box_dom_sf"/>
</dbReference>
<dbReference type="PANTHER" id="PTHR46232">
    <property type="entry name" value="SMARCE1 REGULATOR OF CHROMATIN"/>
    <property type="match status" value="1"/>
</dbReference>
<dbReference type="SMART" id="SM00398">
    <property type="entry name" value="HMG"/>
    <property type="match status" value="1"/>
</dbReference>
<dbReference type="InterPro" id="IPR009071">
    <property type="entry name" value="HMG_box_dom"/>
</dbReference>
<gene>
    <name evidence="4" type="ORF">DSTB1V02_LOCUS7785</name>
</gene>